<comment type="similarity">
    <text evidence="2">Belongs to the polysaccharide lyase 1 family.</text>
</comment>
<evidence type="ECO:0000313" key="7">
    <source>
        <dbReference type="Proteomes" id="UP000266482"/>
    </source>
</evidence>
<feature type="compositionally biased region" description="Low complexity" evidence="3">
    <location>
        <begin position="223"/>
        <end position="243"/>
    </location>
</feature>
<gene>
    <name evidence="6" type="ORF">D3P08_26935</name>
</gene>
<dbReference type="PANTHER" id="PTHR31683">
    <property type="entry name" value="PECTATE LYASE 18-RELATED"/>
    <property type="match status" value="1"/>
</dbReference>
<dbReference type="InterPro" id="IPR012334">
    <property type="entry name" value="Pectin_lyas_fold"/>
</dbReference>
<dbReference type="InterPro" id="IPR049162">
    <property type="entry name" value="GH59_C"/>
</dbReference>
<feature type="compositionally biased region" description="Polar residues" evidence="3">
    <location>
        <begin position="245"/>
        <end position="254"/>
    </location>
</feature>
<comment type="subcellular location">
    <subcellularLocation>
        <location evidence="2">Secreted</location>
    </subcellularLocation>
</comment>
<dbReference type="GO" id="GO:0005576">
    <property type="term" value="C:extracellular region"/>
    <property type="evidence" value="ECO:0007669"/>
    <property type="project" value="UniProtKB-SubCell"/>
</dbReference>
<evidence type="ECO:0000313" key="6">
    <source>
        <dbReference type="EMBL" id="RIX45835.1"/>
    </source>
</evidence>
<dbReference type="SUPFAM" id="SSF51126">
    <property type="entry name" value="Pectin lyase-like"/>
    <property type="match status" value="1"/>
</dbReference>
<dbReference type="OrthoDB" id="148600at2"/>
<dbReference type="PANTHER" id="PTHR31683:SF18">
    <property type="entry name" value="PECTATE LYASE 21-RELATED"/>
    <property type="match status" value="1"/>
</dbReference>
<name>A0A3A1UPC9_9BACL</name>
<keyword evidence="1 2" id="KW-0456">Lyase</keyword>
<dbReference type="SMART" id="SM00656">
    <property type="entry name" value="Amb_all"/>
    <property type="match status" value="1"/>
</dbReference>
<feature type="domain" description="Pectate lyase" evidence="5">
    <location>
        <begin position="302"/>
        <end position="566"/>
    </location>
</feature>
<protein>
    <submittedName>
        <fullName evidence="6">Pectate lyase</fullName>
    </submittedName>
</protein>
<dbReference type="Proteomes" id="UP000266482">
    <property type="component" value="Unassembled WGS sequence"/>
</dbReference>
<evidence type="ECO:0000259" key="5">
    <source>
        <dbReference type="SMART" id="SM00656"/>
    </source>
</evidence>
<dbReference type="AlphaFoldDB" id="A0A3A1UPC9"/>
<dbReference type="GO" id="GO:0030570">
    <property type="term" value="F:pectate lyase activity"/>
    <property type="evidence" value="ECO:0007669"/>
    <property type="project" value="InterPro"/>
</dbReference>
<evidence type="ECO:0000256" key="3">
    <source>
        <dbReference type="SAM" id="MobiDB-lite"/>
    </source>
</evidence>
<feature type="compositionally biased region" description="Pro residues" evidence="3">
    <location>
        <begin position="204"/>
        <end position="222"/>
    </location>
</feature>
<dbReference type="InterPro" id="IPR002022">
    <property type="entry name" value="Pec_lyase"/>
</dbReference>
<evidence type="ECO:0000256" key="1">
    <source>
        <dbReference type="ARBA" id="ARBA00023239"/>
    </source>
</evidence>
<keyword evidence="7" id="KW-1185">Reference proteome</keyword>
<evidence type="ECO:0000256" key="4">
    <source>
        <dbReference type="SAM" id="SignalP"/>
    </source>
</evidence>
<dbReference type="Gene3D" id="2.60.120.560">
    <property type="entry name" value="Exo-inulinase, domain 1"/>
    <property type="match status" value="1"/>
</dbReference>
<dbReference type="Pfam" id="PF00544">
    <property type="entry name" value="Pectate_lyase_4"/>
    <property type="match status" value="2"/>
</dbReference>
<feature type="signal peptide" evidence="4">
    <location>
        <begin position="1"/>
        <end position="23"/>
    </location>
</feature>
<dbReference type="SUPFAM" id="SSF49899">
    <property type="entry name" value="Concanavalin A-like lectins/glucanases"/>
    <property type="match status" value="1"/>
</dbReference>
<dbReference type="Pfam" id="PF21708">
    <property type="entry name" value="Glyco_hydro_59_C"/>
    <property type="match status" value="1"/>
</dbReference>
<keyword evidence="2" id="KW-0624">Polysaccharide degradation</keyword>
<sequence length="687" mass="73093">MGLILLLCIALTLSFIPIRQAQAAVLYSSGFDNGQSTGWTSTSGTWSVVQDNGNYVYYQSSASEGRTSAGSDYWSDYSVEAKVKVENWNGSNRVYVAGRYLNGNNFYAASLYNSSGGTLEIRRKVNGSTTTIASKTNVGLSAGTWYTVKLEMSGSTLKMYVNGTLQLTASDSSLTAGAAGLVAYKAAAKFDDIVVSDSTAVSPSPSPTVTPSPTASPSPTPTATPTATPSQTPTATPTTTPQPGTLAQYNLTGFSEGNTGGGAILETDSRYKKVYNASDLAAALKKGSGVKVVEIMNDLDLGWNEIPSAAQVSPFSAHNSPLTHPVLISTGVSKITVDGFDGLTIFSANGATIKHAAFTFKRSSNIIIRNLEFDELWEWDESTKGNYDKNDWDFLTFEESSGIWVDHCTFNKAYDGVLDVKKGSNGVTVSWSVFKGDDQSANSWVTQQINAMEANPAAYPMYAYLRSSAIGLSKPDIIAIAAGQKKGHLIGSTEFASDNPALEVTLHHNYYQDMQDRMPRLRGGNVHAYNIVMDSAGAWAAKKKITPAMESALSGKGYKFFVTSNGAISTEDGAVLVEKSQIIDVGSPVRNNQTDPSDASYTGKIRVTDTIYSLDGSYFRGSSDTAGSPLAPVPAPVKPFSWNGFSSLPYSYAADDPAALKARLTAADGAGAGKLSWAKANWLLTTY</sequence>
<feature type="region of interest" description="Disordered" evidence="3">
    <location>
        <begin position="199"/>
        <end position="254"/>
    </location>
</feature>
<dbReference type="InterPro" id="IPR013320">
    <property type="entry name" value="ConA-like_dom_sf"/>
</dbReference>
<proteinExistence type="inferred from homology"/>
<accession>A0A3A1UPC9</accession>
<dbReference type="EMBL" id="QXQA01000032">
    <property type="protein sequence ID" value="RIX45835.1"/>
    <property type="molecule type" value="Genomic_DNA"/>
</dbReference>
<dbReference type="GO" id="GO:0000272">
    <property type="term" value="P:polysaccharide catabolic process"/>
    <property type="evidence" value="ECO:0007669"/>
    <property type="project" value="UniProtKB-KW"/>
</dbReference>
<keyword evidence="4" id="KW-0732">Signal</keyword>
<dbReference type="InterPro" id="IPR011050">
    <property type="entry name" value="Pectin_lyase_fold/virulence"/>
</dbReference>
<feature type="chain" id="PRO_5017302015" evidence="4">
    <location>
        <begin position="24"/>
        <end position="687"/>
    </location>
</feature>
<keyword evidence="2" id="KW-0964">Secreted</keyword>
<dbReference type="Gene3D" id="2.160.20.10">
    <property type="entry name" value="Single-stranded right-handed beta-helix, Pectin lyase-like"/>
    <property type="match status" value="1"/>
</dbReference>
<organism evidence="6 7">
    <name type="scientific">Paenibacillus nanensis</name>
    <dbReference type="NCBI Taxonomy" id="393251"/>
    <lineage>
        <taxon>Bacteria</taxon>
        <taxon>Bacillati</taxon>
        <taxon>Bacillota</taxon>
        <taxon>Bacilli</taxon>
        <taxon>Bacillales</taxon>
        <taxon>Paenibacillaceae</taxon>
        <taxon>Paenibacillus</taxon>
    </lineage>
</organism>
<comment type="caution">
    <text evidence="6">The sequence shown here is derived from an EMBL/GenBank/DDBJ whole genome shotgun (WGS) entry which is preliminary data.</text>
</comment>
<evidence type="ECO:0000256" key="2">
    <source>
        <dbReference type="RuleBase" id="RU361173"/>
    </source>
</evidence>
<dbReference type="InterPro" id="IPR045032">
    <property type="entry name" value="PEL"/>
</dbReference>
<reference evidence="6 7" key="1">
    <citation type="submission" date="2018-09" db="EMBL/GenBank/DDBJ databases">
        <title>Paenibacillus aracenensis nov. sp. isolated from a cave in southern Spain.</title>
        <authorList>
            <person name="Jurado V."/>
            <person name="Gutierrez-Patricio S."/>
            <person name="Gonzalez-Pimentel J.L."/>
            <person name="Miller A.Z."/>
            <person name="Laiz L."/>
            <person name="Saiz-Jimenez C."/>
        </authorList>
    </citation>
    <scope>NUCLEOTIDE SEQUENCE [LARGE SCALE GENOMIC DNA]</scope>
    <source>
        <strain evidence="6 7">DSM 22867</strain>
    </source>
</reference>
<keyword evidence="2" id="KW-0119">Carbohydrate metabolism</keyword>